<dbReference type="OrthoDB" id="7466225at2"/>
<dbReference type="HAMAP" id="MF_01257">
    <property type="entry name" value="CofD"/>
    <property type="match status" value="1"/>
</dbReference>
<evidence type="ECO:0000256" key="2">
    <source>
        <dbReference type="ARBA" id="ARBA00022842"/>
    </source>
</evidence>
<dbReference type="AlphaFoldDB" id="A0A6S6Y2V3"/>
<protein>
    <submittedName>
        <fullName evidence="3">2-phospho-L-lactate transferase</fullName>
        <ecNumber evidence="3">2.7.8.28</ecNumber>
    </submittedName>
</protein>
<dbReference type="InterPro" id="IPR038136">
    <property type="entry name" value="CofD-like_dom_sf"/>
</dbReference>
<dbReference type="EC" id="2.7.8.28" evidence="3"/>
<evidence type="ECO:0000313" key="4">
    <source>
        <dbReference type="Proteomes" id="UP000515733"/>
    </source>
</evidence>
<dbReference type="EMBL" id="LR778301">
    <property type="protein sequence ID" value="CAB1370865.1"/>
    <property type="molecule type" value="Genomic_DNA"/>
</dbReference>
<dbReference type="KEGG" id="doe:DENOEST_3711"/>
<keyword evidence="2" id="KW-0460">Magnesium</keyword>
<sequence>MSVVALSGGIGGAKLALGLYRSLPPGKLTVIANTGDDFDHLGLHISPDVDTTLYTLSGLANPVLGWGRRDETWTFMETLERLGGETWFRLGDGDLALHVERTRRLAAGQTLSQVIAAMAQRLGITASILPMSDDPVRTRVATTEGELDFQEYFVRHQCRPVLTGMDYRGAPGARPAPAIAAALADPALEAVIICPSNPYLSIAPILAVPGLRDMLKKASAPVIAVSPLIGGKAVKGPTAKIMTELGIPVSPAAVTDYYGSLIDGFILDQRDASLADGLKSTVKLADTLMNTLEDRERLARECLAFAKELKRP</sequence>
<name>A0A6S6Y2V3_9PROT</name>
<dbReference type="GO" id="GO:0043743">
    <property type="term" value="F:LPPG:FO 2-phospho-L-lactate transferase activity"/>
    <property type="evidence" value="ECO:0007669"/>
    <property type="project" value="UniProtKB-EC"/>
</dbReference>
<dbReference type="Gene3D" id="1.10.8.240">
    <property type="entry name" value="CofD-like domain"/>
    <property type="match status" value="1"/>
</dbReference>
<dbReference type="Gene3D" id="3.40.50.10680">
    <property type="entry name" value="CofD-like domains"/>
    <property type="match status" value="1"/>
</dbReference>
<dbReference type="Proteomes" id="UP000515733">
    <property type="component" value="Chromosome"/>
</dbReference>
<accession>A0A6S6Y2V3</accession>
<dbReference type="InterPro" id="IPR010115">
    <property type="entry name" value="FbiA/CofD"/>
</dbReference>
<dbReference type="PANTHER" id="PTHR43007:SF1">
    <property type="entry name" value="2-PHOSPHO-L-LACTATE TRANSFERASE"/>
    <property type="match status" value="1"/>
</dbReference>
<dbReference type="GO" id="GO:0000287">
    <property type="term" value="F:magnesium ion binding"/>
    <property type="evidence" value="ECO:0007669"/>
    <property type="project" value="InterPro"/>
</dbReference>
<evidence type="ECO:0000313" key="3">
    <source>
        <dbReference type="EMBL" id="CAB1370865.1"/>
    </source>
</evidence>
<dbReference type="InterPro" id="IPR002882">
    <property type="entry name" value="CofD"/>
</dbReference>
<evidence type="ECO:0000256" key="1">
    <source>
        <dbReference type="ARBA" id="ARBA00022679"/>
    </source>
</evidence>
<dbReference type="PANTHER" id="PTHR43007">
    <property type="entry name" value="2-PHOSPHO-L-LACTATE TRANSFERASE"/>
    <property type="match status" value="1"/>
</dbReference>
<dbReference type="CDD" id="cd07186">
    <property type="entry name" value="CofD_like"/>
    <property type="match status" value="1"/>
</dbReference>
<proteinExistence type="inferred from homology"/>
<dbReference type="SUPFAM" id="SSF142338">
    <property type="entry name" value="CofD-like"/>
    <property type="match status" value="1"/>
</dbReference>
<organism evidence="3 4">
    <name type="scientific">Denitratisoma oestradiolicum</name>
    <dbReference type="NCBI Taxonomy" id="311182"/>
    <lineage>
        <taxon>Bacteria</taxon>
        <taxon>Pseudomonadati</taxon>
        <taxon>Pseudomonadota</taxon>
        <taxon>Betaproteobacteria</taxon>
        <taxon>Nitrosomonadales</taxon>
        <taxon>Sterolibacteriaceae</taxon>
        <taxon>Denitratisoma</taxon>
    </lineage>
</organism>
<dbReference type="RefSeq" id="WP_145772364.1">
    <property type="nucleotide sequence ID" value="NZ_LR778301.1"/>
</dbReference>
<gene>
    <name evidence="3" type="primary">cofD</name>
    <name evidence="3" type="ORF">DENOEST_3711</name>
</gene>
<dbReference type="NCBIfam" id="TIGR01819">
    <property type="entry name" value="F420_cofD"/>
    <property type="match status" value="1"/>
</dbReference>
<keyword evidence="4" id="KW-1185">Reference proteome</keyword>
<keyword evidence="1 3" id="KW-0808">Transferase</keyword>
<dbReference type="Pfam" id="PF01933">
    <property type="entry name" value="CofD"/>
    <property type="match status" value="1"/>
</dbReference>
<reference evidence="3 4" key="1">
    <citation type="submission" date="2020-03" db="EMBL/GenBank/DDBJ databases">
        <authorList>
            <consortium name="Genoscope - CEA"/>
            <person name="William W."/>
        </authorList>
    </citation>
    <scope>NUCLEOTIDE SEQUENCE [LARGE SCALE GENOMIC DNA]</scope>
    <source>
        <strain evidence="4">DSM 16959</strain>
    </source>
</reference>